<comment type="caution">
    <text evidence="1">The sequence shown here is derived from an EMBL/GenBank/DDBJ whole genome shotgun (WGS) entry which is preliminary data.</text>
</comment>
<dbReference type="Proteomes" id="UP001519460">
    <property type="component" value="Unassembled WGS sequence"/>
</dbReference>
<evidence type="ECO:0000313" key="2">
    <source>
        <dbReference type="Proteomes" id="UP001519460"/>
    </source>
</evidence>
<reference evidence="1 2" key="1">
    <citation type="journal article" date="2023" name="Sci. Data">
        <title>Genome assembly of the Korean intertidal mud-creeper Batillaria attramentaria.</title>
        <authorList>
            <person name="Patra A.K."/>
            <person name="Ho P.T."/>
            <person name="Jun S."/>
            <person name="Lee S.J."/>
            <person name="Kim Y."/>
            <person name="Won Y.J."/>
        </authorList>
    </citation>
    <scope>NUCLEOTIDE SEQUENCE [LARGE SCALE GENOMIC DNA]</scope>
    <source>
        <strain evidence="1">Wonlab-2016</strain>
    </source>
</reference>
<protein>
    <recommendedName>
        <fullName evidence="3">SWIM-type domain-containing protein</fullName>
    </recommendedName>
</protein>
<dbReference type="PANTHER" id="PTHR31569">
    <property type="entry name" value="SWIM-TYPE DOMAIN-CONTAINING PROTEIN"/>
    <property type="match status" value="1"/>
</dbReference>
<evidence type="ECO:0000313" key="1">
    <source>
        <dbReference type="EMBL" id="KAK7502609.1"/>
    </source>
</evidence>
<name>A0ABD0LSR7_9CAEN</name>
<dbReference type="InterPro" id="IPR052579">
    <property type="entry name" value="Zinc_finger_SWIM"/>
</dbReference>
<evidence type="ECO:0008006" key="3">
    <source>
        <dbReference type="Google" id="ProtNLM"/>
    </source>
</evidence>
<organism evidence="1 2">
    <name type="scientific">Batillaria attramentaria</name>
    <dbReference type="NCBI Taxonomy" id="370345"/>
    <lineage>
        <taxon>Eukaryota</taxon>
        <taxon>Metazoa</taxon>
        <taxon>Spiralia</taxon>
        <taxon>Lophotrochozoa</taxon>
        <taxon>Mollusca</taxon>
        <taxon>Gastropoda</taxon>
        <taxon>Caenogastropoda</taxon>
        <taxon>Sorbeoconcha</taxon>
        <taxon>Cerithioidea</taxon>
        <taxon>Batillariidae</taxon>
        <taxon>Batillaria</taxon>
    </lineage>
</organism>
<keyword evidence="2" id="KW-1185">Reference proteome</keyword>
<dbReference type="PANTHER" id="PTHR31569:SF4">
    <property type="entry name" value="SWIM-TYPE DOMAIN-CONTAINING PROTEIN"/>
    <property type="match status" value="1"/>
</dbReference>
<gene>
    <name evidence="1" type="ORF">BaRGS_00006184</name>
</gene>
<dbReference type="AlphaFoldDB" id="A0ABD0LSR7"/>
<dbReference type="EMBL" id="JACVVK020000025">
    <property type="protein sequence ID" value="KAK7502609.1"/>
    <property type="molecule type" value="Genomic_DNA"/>
</dbReference>
<sequence length="408" mass="49183">MADKDWTERGVIHDEFPEAALLICLFHTLRSFRREVTEKTMACSQADRYYYLDILSKLTYSRSQEEYASHRPSLHETGNEKLVDYFEKNWHGIRQEWVQGLKNQSMHLMNWTNNRLESLNQKIKAVLDRNMNLMVFVKELMTCFDSFKQELQRRASKVFQKMAVIIYECDTPVIEYQRYLTPYAFMFVKQQHKYSTSIHIPPDSPTTISLQTRECGIFKAMSLPCRHILALRKSHQLPLFSAALCAHRWSRDFYKDRVSYTSVVCQFHFLKFERTDLPDFHFSRKLDKQQKTSREDREERSCIQTAKDLKIWKKEAVYKQQRSQEKIWKKQAVDKQRKISRQDTKNEAVYKQQKISKYERSCIQTAKGLKRRYGRKKVYTNSKRSHKRSQEKIRKKERYYLHYSYIKT</sequence>
<proteinExistence type="predicted"/>
<accession>A0ABD0LSR7</accession>